<feature type="transmembrane region" description="Helical" evidence="14">
    <location>
        <begin position="178"/>
        <end position="205"/>
    </location>
</feature>
<evidence type="ECO:0000256" key="13">
    <source>
        <dbReference type="SAM" id="MobiDB-lite"/>
    </source>
</evidence>
<dbReference type="InterPro" id="IPR019049">
    <property type="entry name" value="Nucleoporin_prot_Ndc1/Nup"/>
</dbReference>
<organism evidence="15">
    <name type="scientific">Schistosoma japonicum</name>
    <name type="common">Blood fluke</name>
    <dbReference type="NCBI Taxonomy" id="6182"/>
    <lineage>
        <taxon>Eukaryota</taxon>
        <taxon>Metazoa</taxon>
        <taxon>Spiralia</taxon>
        <taxon>Lophotrochozoa</taxon>
        <taxon>Platyhelminthes</taxon>
        <taxon>Trematoda</taxon>
        <taxon>Digenea</taxon>
        <taxon>Strigeidida</taxon>
        <taxon>Schistosomatoidea</taxon>
        <taxon>Schistosomatidae</taxon>
        <taxon>Schistosoma</taxon>
    </lineage>
</organism>
<keyword evidence="6" id="KW-0509">mRNA transport</keyword>
<dbReference type="GO" id="GO:0051028">
    <property type="term" value="P:mRNA transport"/>
    <property type="evidence" value="ECO:0007669"/>
    <property type="project" value="UniProtKB-KW"/>
</dbReference>
<evidence type="ECO:0000256" key="14">
    <source>
        <dbReference type="SAM" id="Phobius"/>
    </source>
</evidence>
<dbReference type="GO" id="GO:0030674">
    <property type="term" value="F:protein-macromolecule adaptor activity"/>
    <property type="evidence" value="ECO:0007669"/>
    <property type="project" value="TreeGrafter"/>
</dbReference>
<evidence type="ECO:0000256" key="4">
    <source>
        <dbReference type="ARBA" id="ARBA00022448"/>
    </source>
</evidence>
<keyword evidence="10" id="KW-0906">Nuclear pore complex</keyword>
<dbReference type="AlphaFoldDB" id="C1L521"/>
<feature type="transmembrane region" description="Helical" evidence="14">
    <location>
        <begin position="52"/>
        <end position="73"/>
    </location>
</feature>
<feature type="region of interest" description="Disordered" evidence="13">
    <location>
        <begin position="377"/>
        <end position="397"/>
    </location>
</feature>
<dbReference type="GO" id="GO:0015031">
    <property type="term" value="P:protein transport"/>
    <property type="evidence" value="ECO:0007669"/>
    <property type="project" value="UniProtKB-KW"/>
</dbReference>
<dbReference type="GO" id="GO:0006999">
    <property type="term" value="P:nuclear pore organization"/>
    <property type="evidence" value="ECO:0007669"/>
    <property type="project" value="TreeGrafter"/>
</dbReference>
<evidence type="ECO:0000256" key="1">
    <source>
        <dbReference type="ARBA" id="ARBA00004232"/>
    </source>
</evidence>
<dbReference type="PANTHER" id="PTHR13269">
    <property type="entry name" value="NUCLEOPORIN NDC1"/>
    <property type="match status" value="1"/>
</dbReference>
<evidence type="ECO:0000256" key="2">
    <source>
        <dbReference type="ARBA" id="ARBA00004567"/>
    </source>
</evidence>
<evidence type="ECO:0000256" key="5">
    <source>
        <dbReference type="ARBA" id="ARBA00022692"/>
    </source>
</evidence>
<evidence type="ECO:0000256" key="10">
    <source>
        <dbReference type="ARBA" id="ARBA00023132"/>
    </source>
</evidence>
<keyword evidence="12" id="KW-0539">Nucleus</keyword>
<protein>
    <submittedName>
        <fullName evidence="15">Putative Transmembrane protein 48</fullName>
    </submittedName>
</protein>
<feature type="compositionally biased region" description="Polar residues" evidence="13">
    <location>
        <begin position="381"/>
        <end position="397"/>
    </location>
</feature>
<evidence type="ECO:0000313" key="15">
    <source>
        <dbReference type="EMBL" id="CAX69799.1"/>
    </source>
</evidence>
<keyword evidence="8 14" id="KW-1133">Transmembrane helix</keyword>
<keyword evidence="7" id="KW-0653">Protein transport</keyword>
<dbReference type="Pfam" id="PF09531">
    <property type="entry name" value="Ndc1_Nup"/>
    <property type="match status" value="1"/>
</dbReference>
<keyword evidence="9" id="KW-0811">Translocation</keyword>
<dbReference type="GO" id="GO:0070762">
    <property type="term" value="C:nuclear pore transmembrane ring"/>
    <property type="evidence" value="ECO:0007669"/>
    <property type="project" value="TreeGrafter"/>
</dbReference>
<reference evidence="15" key="1">
    <citation type="journal article" date="2009" name="Nature">
        <title>The Schistosoma japonicum genome reveals features of host-parasite interplay.</title>
        <authorList>
            <person name="Liu F."/>
            <person name="Zhou Y."/>
            <person name="Wang Z.Q."/>
            <person name="Lu G."/>
            <person name="Zheng H."/>
            <person name="Brindley P.J."/>
            <person name="McManus D.P."/>
            <person name="Blair D."/>
            <person name="Zhang Q.H."/>
            <person name="Zhong Y."/>
            <person name="Wang S."/>
            <person name="Han Z.G."/>
            <person name="Chen Z."/>
        </authorList>
    </citation>
    <scope>NUCLEOTIDE SEQUENCE</scope>
    <source>
        <strain evidence="15">Anhui</strain>
    </source>
</reference>
<sequence>MSLALELQFRSASSFFLSYAISILLLVFMVLLQHIQFCSPWLWISNTFLDVFVTSKIFLLLCNAVVIGLITLIFREKLSVTDRIVCKTYLICGVFFSWDDLKVLFSSSLLGSVNSLIVVKLLAPDIFSPSLNQRVLMLTACGAFMGLTYCLTVLVLNKLTLNYAYPVGNIFVIMKKQFFARLLTTIGKTLYFLPLYAICLSLFLYPHQRESLIWRVFDYQLILLILVTTFHLQFSWSCVVDVLKSQFLKPIDIPLSSVLDPSRSVLGILSDSSNPLEQHLALERLADLVATNQNVRLSIFSLSHLGGRPVLWKQISNICFQLIDRFLLNVHKSNNRGVNLLSIPFGARKIDFKFRQFLPSSFDEHLRRRNNVRVKPLPGINGSTYNMQPSESSAHNLTDSSRAFLSKVR</sequence>
<name>C1L521_SCHJA</name>
<comment type="subcellular location">
    <subcellularLocation>
        <location evidence="1">Nucleus membrane</location>
        <topology evidence="1">Multi-pass membrane protein</topology>
    </subcellularLocation>
    <subcellularLocation>
        <location evidence="2">Nucleus</location>
        <location evidence="2">Nuclear pore complex</location>
    </subcellularLocation>
</comment>
<reference evidence="15" key="2">
    <citation type="submission" date="2009-03" db="EMBL/GenBank/DDBJ databases">
        <authorList>
            <person name="Gang L."/>
        </authorList>
    </citation>
    <scope>NUCLEOTIDE SEQUENCE</scope>
    <source>
        <strain evidence="15">Anhui</strain>
    </source>
</reference>
<keyword evidence="11 14" id="KW-0472">Membrane</keyword>
<dbReference type="PANTHER" id="PTHR13269:SF6">
    <property type="entry name" value="NUCLEOPORIN NDC1"/>
    <property type="match status" value="1"/>
</dbReference>
<comment type="similarity">
    <text evidence="3">Belongs to the NDC1 family.</text>
</comment>
<evidence type="ECO:0000256" key="7">
    <source>
        <dbReference type="ARBA" id="ARBA00022927"/>
    </source>
</evidence>
<keyword evidence="4" id="KW-0813">Transport</keyword>
<evidence type="ECO:0000256" key="3">
    <source>
        <dbReference type="ARBA" id="ARBA00005760"/>
    </source>
</evidence>
<evidence type="ECO:0000256" key="11">
    <source>
        <dbReference type="ARBA" id="ARBA00023136"/>
    </source>
</evidence>
<feature type="transmembrane region" description="Helical" evidence="14">
    <location>
        <begin position="12"/>
        <end position="32"/>
    </location>
</feature>
<evidence type="ECO:0000256" key="6">
    <source>
        <dbReference type="ARBA" id="ARBA00022816"/>
    </source>
</evidence>
<dbReference type="EMBL" id="FN314066">
    <property type="protein sequence ID" value="CAX69799.1"/>
    <property type="molecule type" value="mRNA"/>
</dbReference>
<dbReference type="GO" id="GO:0031965">
    <property type="term" value="C:nuclear membrane"/>
    <property type="evidence" value="ECO:0007669"/>
    <property type="project" value="UniProtKB-SubCell"/>
</dbReference>
<evidence type="ECO:0000256" key="9">
    <source>
        <dbReference type="ARBA" id="ARBA00023010"/>
    </source>
</evidence>
<feature type="transmembrane region" description="Helical" evidence="14">
    <location>
        <begin position="135"/>
        <end position="156"/>
    </location>
</feature>
<accession>C1L521</accession>
<evidence type="ECO:0000256" key="8">
    <source>
        <dbReference type="ARBA" id="ARBA00022989"/>
    </source>
</evidence>
<proteinExistence type="evidence at transcript level"/>
<evidence type="ECO:0000256" key="12">
    <source>
        <dbReference type="ARBA" id="ARBA00023242"/>
    </source>
</evidence>
<feature type="transmembrane region" description="Helical" evidence="14">
    <location>
        <begin position="217"/>
        <end position="236"/>
    </location>
</feature>
<keyword evidence="5 14" id="KW-0812">Transmembrane</keyword>